<reference evidence="3" key="1">
    <citation type="journal article" date="2019" name="Int. J. Syst. Evol. Microbiol.">
        <title>The Global Catalogue of Microorganisms (GCM) 10K type strain sequencing project: providing services to taxonomists for standard genome sequencing and annotation.</title>
        <authorList>
            <consortium name="The Broad Institute Genomics Platform"/>
            <consortium name="The Broad Institute Genome Sequencing Center for Infectious Disease"/>
            <person name="Wu L."/>
            <person name="Ma J."/>
        </authorList>
    </citation>
    <scope>NUCLEOTIDE SEQUENCE [LARGE SCALE GENOMIC DNA]</scope>
    <source>
        <strain evidence="3">KACC 11588</strain>
    </source>
</reference>
<comment type="caution">
    <text evidence="2">The sequence shown here is derived from an EMBL/GenBank/DDBJ whole genome shotgun (WGS) entry which is preliminary data.</text>
</comment>
<dbReference type="RefSeq" id="WP_209841862.1">
    <property type="nucleotide sequence ID" value="NZ_JAGGJP010000012.1"/>
</dbReference>
<evidence type="ECO:0000256" key="1">
    <source>
        <dbReference type="SAM" id="MobiDB-lite"/>
    </source>
</evidence>
<evidence type="ECO:0000313" key="2">
    <source>
        <dbReference type="EMBL" id="MFC5567235.1"/>
    </source>
</evidence>
<keyword evidence="3" id="KW-1185">Reference proteome</keyword>
<feature type="region of interest" description="Disordered" evidence="1">
    <location>
        <begin position="44"/>
        <end position="75"/>
    </location>
</feature>
<accession>A0ABW0SE70</accession>
<feature type="region of interest" description="Disordered" evidence="1">
    <location>
        <begin position="1"/>
        <end position="24"/>
    </location>
</feature>
<dbReference type="SUPFAM" id="SSF53474">
    <property type="entry name" value="alpha/beta-Hydrolases"/>
    <property type="match status" value="1"/>
</dbReference>
<dbReference type="InterPro" id="IPR029058">
    <property type="entry name" value="AB_hydrolase_fold"/>
</dbReference>
<name>A0ABW0SE70_9RHOB</name>
<dbReference type="Proteomes" id="UP001596056">
    <property type="component" value="Unassembled WGS sequence"/>
</dbReference>
<dbReference type="Gene3D" id="3.40.50.1820">
    <property type="entry name" value="alpha/beta hydrolase"/>
    <property type="match status" value="1"/>
</dbReference>
<evidence type="ECO:0000313" key="3">
    <source>
        <dbReference type="Proteomes" id="UP001596056"/>
    </source>
</evidence>
<dbReference type="EMBL" id="JBHSNA010000012">
    <property type="protein sequence ID" value="MFC5567235.1"/>
    <property type="molecule type" value="Genomic_DNA"/>
</dbReference>
<proteinExistence type="predicted"/>
<dbReference type="GO" id="GO:0016787">
    <property type="term" value="F:hydrolase activity"/>
    <property type="evidence" value="ECO:0007669"/>
    <property type="project" value="UniProtKB-KW"/>
</dbReference>
<gene>
    <name evidence="2" type="ORF">ACFPOC_12550</name>
</gene>
<protein>
    <submittedName>
        <fullName evidence="2">Alpha/beta fold hydrolase</fullName>
    </submittedName>
</protein>
<sequence>MVRIAAPVLVPTGAQDPNSTPEMERAMAVAAPRTRLCVIEGHRHMVNPTEPGTVTEATEGWLAMPATAAEEARVR</sequence>
<organism evidence="2 3">
    <name type="scientific">Rubellimicrobium aerolatum</name>
    <dbReference type="NCBI Taxonomy" id="490979"/>
    <lineage>
        <taxon>Bacteria</taxon>
        <taxon>Pseudomonadati</taxon>
        <taxon>Pseudomonadota</taxon>
        <taxon>Alphaproteobacteria</taxon>
        <taxon>Rhodobacterales</taxon>
        <taxon>Roseobacteraceae</taxon>
        <taxon>Rubellimicrobium</taxon>
    </lineage>
</organism>
<keyword evidence="2" id="KW-0378">Hydrolase</keyword>